<comment type="similarity">
    <text evidence="1">Belongs to the short-chain dehydrogenases/reductases (SDR) family.</text>
</comment>
<dbReference type="AlphaFoldDB" id="A0A9W9STD7"/>
<comment type="caution">
    <text evidence="4">The sequence shown here is derived from an EMBL/GenBank/DDBJ whole genome shotgun (WGS) entry which is preliminary data.</text>
</comment>
<dbReference type="RefSeq" id="XP_056584048.1">
    <property type="nucleotide sequence ID" value="XM_056719913.1"/>
</dbReference>
<dbReference type="PANTHER" id="PTHR24320:SF148">
    <property type="entry name" value="NAD(P)-BINDING ROSSMANN-FOLD SUPERFAMILY PROTEIN"/>
    <property type="match status" value="1"/>
</dbReference>
<sequence>MSSLAKTVIATGASSGLGFESVKQLLQQAQPYSFILGARDTEKTRVAYDDLKFDTSKHSVSILPLDLVNLKSVQSFAKQALSELGQRPLNYLFLVAGLAAGADQPGPHGSKWCESYVVNHLAQHYLTHQFAEVLSASQSRIVVVTSGIIRNVRGNDPSTLDVDLKANSGASAKVVYSASKFAQLLGAHYWRRSLPDCKVVAVSPGLVPNTRLSERSGLVLTMDMPDAKTVPEGAQNILRAFTVDLPADPEDIFLTSWGEWWPKDVYALSLDPALQDKWCLSKEDIEKSEPVFQE</sequence>
<evidence type="ECO:0000256" key="2">
    <source>
        <dbReference type="ARBA" id="ARBA00022857"/>
    </source>
</evidence>
<dbReference type="OrthoDB" id="542013at2759"/>
<keyword evidence="5" id="KW-1185">Reference proteome</keyword>
<protein>
    <submittedName>
        <fullName evidence="4">Short-chain dehydrogenase/reductase SDR</fullName>
    </submittedName>
</protein>
<accession>A0A9W9STD7</accession>
<organism evidence="4 5">
    <name type="scientific">Penicillium concentricum</name>
    <dbReference type="NCBI Taxonomy" id="293559"/>
    <lineage>
        <taxon>Eukaryota</taxon>
        <taxon>Fungi</taxon>
        <taxon>Dikarya</taxon>
        <taxon>Ascomycota</taxon>
        <taxon>Pezizomycotina</taxon>
        <taxon>Eurotiomycetes</taxon>
        <taxon>Eurotiomycetidae</taxon>
        <taxon>Eurotiales</taxon>
        <taxon>Aspergillaceae</taxon>
        <taxon>Penicillium</taxon>
    </lineage>
</organism>
<dbReference type="Pfam" id="PF00106">
    <property type="entry name" value="adh_short"/>
    <property type="match status" value="1"/>
</dbReference>
<dbReference type="GO" id="GO:0016491">
    <property type="term" value="F:oxidoreductase activity"/>
    <property type="evidence" value="ECO:0007669"/>
    <property type="project" value="UniProtKB-KW"/>
</dbReference>
<proteinExistence type="inferred from homology"/>
<dbReference type="SUPFAM" id="SSF51735">
    <property type="entry name" value="NAD(P)-binding Rossmann-fold domains"/>
    <property type="match status" value="1"/>
</dbReference>
<reference evidence="4" key="2">
    <citation type="journal article" date="2023" name="IMA Fungus">
        <title>Comparative genomic study of the Penicillium genus elucidates a diverse pangenome and 15 lateral gene transfer events.</title>
        <authorList>
            <person name="Petersen C."/>
            <person name="Sorensen T."/>
            <person name="Nielsen M.R."/>
            <person name="Sondergaard T.E."/>
            <person name="Sorensen J.L."/>
            <person name="Fitzpatrick D.A."/>
            <person name="Frisvad J.C."/>
            <person name="Nielsen K.L."/>
        </authorList>
    </citation>
    <scope>NUCLEOTIDE SEQUENCE</scope>
    <source>
        <strain evidence="4">IBT 3081</strain>
    </source>
</reference>
<dbReference type="Gene3D" id="3.40.50.720">
    <property type="entry name" value="NAD(P)-binding Rossmann-like Domain"/>
    <property type="match status" value="1"/>
</dbReference>
<dbReference type="GeneID" id="81459096"/>
<dbReference type="PANTHER" id="PTHR24320">
    <property type="entry name" value="RETINOL DEHYDROGENASE"/>
    <property type="match status" value="1"/>
</dbReference>
<dbReference type="InterPro" id="IPR036291">
    <property type="entry name" value="NAD(P)-bd_dom_sf"/>
</dbReference>
<name>A0A9W9STD7_9EURO</name>
<keyword evidence="2" id="KW-0521">NADP</keyword>
<dbReference type="InterPro" id="IPR002347">
    <property type="entry name" value="SDR_fam"/>
</dbReference>
<evidence type="ECO:0000313" key="4">
    <source>
        <dbReference type="EMBL" id="KAJ5384272.1"/>
    </source>
</evidence>
<reference evidence="4" key="1">
    <citation type="submission" date="2022-12" db="EMBL/GenBank/DDBJ databases">
        <authorList>
            <person name="Petersen C."/>
        </authorList>
    </citation>
    <scope>NUCLEOTIDE SEQUENCE</scope>
    <source>
        <strain evidence="4">IBT 3081</strain>
    </source>
</reference>
<keyword evidence="3" id="KW-0560">Oxidoreductase</keyword>
<gene>
    <name evidence="4" type="ORF">N7517_002183</name>
</gene>
<dbReference type="Proteomes" id="UP001147752">
    <property type="component" value="Unassembled WGS sequence"/>
</dbReference>
<evidence type="ECO:0000256" key="3">
    <source>
        <dbReference type="ARBA" id="ARBA00023002"/>
    </source>
</evidence>
<evidence type="ECO:0000256" key="1">
    <source>
        <dbReference type="ARBA" id="ARBA00006484"/>
    </source>
</evidence>
<dbReference type="EMBL" id="JAPZBT010000001">
    <property type="protein sequence ID" value="KAJ5384272.1"/>
    <property type="molecule type" value="Genomic_DNA"/>
</dbReference>
<evidence type="ECO:0000313" key="5">
    <source>
        <dbReference type="Proteomes" id="UP001147752"/>
    </source>
</evidence>